<protein>
    <submittedName>
        <fullName evidence="2">PilZ domain-containing protein</fullName>
    </submittedName>
</protein>
<accession>A0ABV6S6E6</accession>
<keyword evidence="3" id="KW-1185">Reference proteome</keyword>
<dbReference type="InterPro" id="IPR009875">
    <property type="entry name" value="PilZ_domain"/>
</dbReference>
<gene>
    <name evidence="2" type="ORF">ACFFF8_09425</name>
</gene>
<feature type="domain" description="PilZ" evidence="1">
    <location>
        <begin position="15"/>
        <end position="69"/>
    </location>
</feature>
<reference evidence="2 3" key="1">
    <citation type="submission" date="2024-09" db="EMBL/GenBank/DDBJ databases">
        <authorList>
            <person name="Sun Q."/>
            <person name="Mori K."/>
        </authorList>
    </citation>
    <scope>NUCLEOTIDE SEQUENCE [LARGE SCALE GENOMIC DNA]</scope>
    <source>
        <strain evidence="2 3">CICC 11035S</strain>
    </source>
</reference>
<proteinExistence type="predicted"/>
<dbReference type="Pfam" id="PF07238">
    <property type="entry name" value="PilZ"/>
    <property type="match status" value="1"/>
</dbReference>
<evidence type="ECO:0000313" key="2">
    <source>
        <dbReference type="EMBL" id="MFC0684813.1"/>
    </source>
</evidence>
<dbReference type="RefSeq" id="WP_267221941.1">
    <property type="nucleotide sequence ID" value="NZ_JAPCWC010000013.1"/>
</dbReference>
<sequence>MLPAVHAVPPFATASARHISPEGCQLVIESSLLEKGLRLVMAMSGFARVTGTVRWVVGDRVGFAFDAPIAGEFMQAMKLGPHGPGLELYRV</sequence>
<evidence type="ECO:0000259" key="1">
    <source>
        <dbReference type="Pfam" id="PF07238"/>
    </source>
</evidence>
<organism evidence="2 3">
    <name type="scientific">Novosphingobium clariflavum</name>
    <dbReference type="NCBI Taxonomy" id="2029884"/>
    <lineage>
        <taxon>Bacteria</taxon>
        <taxon>Pseudomonadati</taxon>
        <taxon>Pseudomonadota</taxon>
        <taxon>Alphaproteobacteria</taxon>
        <taxon>Sphingomonadales</taxon>
        <taxon>Sphingomonadaceae</taxon>
        <taxon>Novosphingobium</taxon>
    </lineage>
</organism>
<evidence type="ECO:0000313" key="3">
    <source>
        <dbReference type="Proteomes" id="UP001589858"/>
    </source>
</evidence>
<dbReference type="Proteomes" id="UP001589858">
    <property type="component" value="Unassembled WGS sequence"/>
</dbReference>
<name>A0ABV6S6E6_9SPHN</name>
<dbReference type="EMBL" id="JBHLTM010000028">
    <property type="protein sequence ID" value="MFC0684813.1"/>
    <property type="molecule type" value="Genomic_DNA"/>
</dbReference>
<comment type="caution">
    <text evidence="2">The sequence shown here is derived from an EMBL/GenBank/DDBJ whole genome shotgun (WGS) entry which is preliminary data.</text>
</comment>